<evidence type="ECO:0000313" key="2">
    <source>
        <dbReference type="Proteomes" id="UP000215590"/>
    </source>
</evidence>
<protein>
    <submittedName>
        <fullName evidence="1">Uncharacterized protein</fullName>
    </submittedName>
</protein>
<dbReference type="AlphaFoldDB" id="A0A256FMJ2"/>
<comment type="caution">
    <text evidence="1">The sequence shown here is derived from an EMBL/GenBank/DDBJ whole genome shotgun (WGS) entry which is preliminary data.</text>
</comment>
<evidence type="ECO:0000313" key="1">
    <source>
        <dbReference type="EMBL" id="OYR15671.1"/>
    </source>
</evidence>
<dbReference type="Proteomes" id="UP000215590">
    <property type="component" value="Unassembled WGS sequence"/>
</dbReference>
<gene>
    <name evidence="1" type="ORF">CEV31_2772</name>
</gene>
<sequence>MYPPYSDDMRGLGATMKKLARSAFLCLADNDNPALPGLNG</sequence>
<keyword evidence="2" id="KW-1185">Reference proteome</keyword>
<reference evidence="1 2" key="1">
    <citation type="submission" date="2017-07" db="EMBL/GenBank/DDBJ databases">
        <title>Phylogenetic study on the rhizospheric bacterium Ochrobactrum sp. A44.</title>
        <authorList>
            <person name="Krzyzanowska D.M."/>
            <person name="Ossowicki A."/>
            <person name="Rajewska M."/>
            <person name="Maciag T."/>
            <person name="Kaczynski Z."/>
            <person name="Czerwicka M."/>
            <person name="Jafra S."/>
        </authorList>
    </citation>
    <scope>NUCLEOTIDE SEQUENCE [LARGE SCALE GENOMIC DNA]</scope>
    <source>
        <strain evidence="1 2">DSM 7216</strain>
    </source>
</reference>
<accession>A0A256FMJ2</accession>
<dbReference type="EMBL" id="NNRJ01000050">
    <property type="protein sequence ID" value="OYR15671.1"/>
    <property type="molecule type" value="Genomic_DNA"/>
</dbReference>
<name>A0A256FMJ2_9HYPH</name>
<proteinExistence type="predicted"/>
<organism evidence="1 2">
    <name type="scientific">Brucella thiophenivorans</name>
    <dbReference type="NCBI Taxonomy" id="571255"/>
    <lineage>
        <taxon>Bacteria</taxon>
        <taxon>Pseudomonadati</taxon>
        <taxon>Pseudomonadota</taxon>
        <taxon>Alphaproteobacteria</taxon>
        <taxon>Hyphomicrobiales</taxon>
        <taxon>Brucellaceae</taxon>
        <taxon>Brucella/Ochrobactrum group</taxon>
        <taxon>Brucella</taxon>
    </lineage>
</organism>